<gene>
    <name evidence="2" type="ORF">E0702_16350</name>
</gene>
<dbReference type="RefSeq" id="WP_205741989.1">
    <property type="nucleotide sequence ID" value="NZ_SLTR01000195.1"/>
</dbReference>
<evidence type="ECO:0000313" key="3">
    <source>
        <dbReference type="Proteomes" id="UP000294823"/>
    </source>
</evidence>
<dbReference type="Proteomes" id="UP000294823">
    <property type="component" value="Unassembled WGS sequence"/>
</dbReference>
<accession>A0ABY2D2P6</accession>
<evidence type="ECO:0000313" key="2">
    <source>
        <dbReference type="EMBL" id="TDA90323.1"/>
    </source>
</evidence>
<dbReference type="Pfam" id="PF01774">
    <property type="entry name" value="UreD"/>
    <property type="match status" value="1"/>
</dbReference>
<dbReference type="EMBL" id="SLTR01000195">
    <property type="protein sequence ID" value="TDA90323.1"/>
    <property type="molecule type" value="Genomic_DNA"/>
</dbReference>
<evidence type="ECO:0000256" key="1">
    <source>
        <dbReference type="ARBA" id="ARBA00023186"/>
    </source>
</evidence>
<feature type="non-terminal residue" evidence="2">
    <location>
        <position position="1"/>
    </location>
</feature>
<comment type="caution">
    <text evidence="2">The sequence shown here is derived from an EMBL/GenBank/DDBJ whole genome shotgun (WGS) entry which is preliminary data.</text>
</comment>
<keyword evidence="3" id="KW-1185">Reference proteome</keyword>
<sequence>DDRQVRRDGKLVLWEPLTLDATHLAPRACLGGARAIATVAFLAPDAEAARDTVRRLAPEGVDWAVSAWDGKLVLRAFAPDAQPLKHALAQVLHVLREGAPLPRV</sequence>
<organism evidence="2 3">
    <name type="scientific">Halomonas marinisediminis</name>
    <dbReference type="NCBI Taxonomy" id="2546095"/>
    <lineage>
        <taxon>Bacteria</taxon>
        <taxon>Pseudomonadati</taxon>
        <taxon>Pseudomonadota</taxon>
        <taxon>Gammaproteobacteria</taxon>
        <taxon>Oceanospirillales</taxon>
        <taxon>Halomonadaceae</taxon>
        <taxon>Halomonas</taxon>
    </lineage>
</organism>
<protein>
    <submittedName>
        <fullName evidence="2">Urease accessory protein UreD</fullName>
    </submittedName>
</protein>
<dbReference type="InterPro" id="IPR002669">
    <property type="entry name" value="UreD"/>
</dbReference>
<reference evidence="2 3" key="1">
    <citation type="submission" date="2019-03" db="EMBL/GenBank/DDBJ databases">
        <title>Halomonas marinisediminis sp. nov., a moderately halophilic bacterium isolated from the Bohai Gulf.</title>
        <authorList>
            <person name="Ji X."/>
        </authorList>
    </citation>
    <scope>NUCLEOTIDE SEQUENCE [LARGE SCALE GENOMIC DNA]</scope>
    <source>
        <strain evidence="2 3">204</strain>
    </source>
</reference>
<feature type="non-terminal residue" evidence="2">
    <location>
        <position position="104"/>
    </location>
</feature>
<name>A0ABY2D2P6_9GAMM</name>
<proteinExistence type="predicted"/>
<keyword evidence="1" id="KW-0143">Chaperone</keyword>